<organism evidence="3 4">
    <name type="scientific">Lentzea fradiae</name>
    <dbReference type="NCBI Taxonomy" id="200378"/>
    <lineage>
        <taxon>Bacteria</taxon>
        <taxon>Bacillati</taxon>
        <taxon>Actinomycetota</taxon>
        <taxon>Actinomycetes</taxon>
        <taxon>Pseudonocardiales</taxon>
        <taxon>Pseudonocardiaceae</taxon>
        <taxon>Lentzea</taxon>
    </lineage>
</organism>
<dbReference type="InterPro" id="IPR035897">
    <property type="entry name" value="Toll_tir_struct_dom_sf"/>
</dbReference>
<feature type="domain" description="TIR" evidence="2">
    <location>
        <begin position="22"/>
        <end position="174"/>
    </location>
</feature>
<dbReference type="PROSITE" id="PS50104">
    <property type="entry name" value="TIR"/>
    <property type="match status" value="1"/>
</dbReference>
<accession>A0A1G8A7R1</accession>
<feature type="region of interest" description="Disordered" evidence="1">
    <location>
        <begin position="189"/>
        <end position="214"/>
    </location>
</feature>
<feature type="compositionally biased region" description="Pro residues" evidence="1">
    <location>
        <begin position="190"/>
        <end position="214"/>
    </location>
</feature>
<evidence type="ECO:0000313" key="3">
    <source>
        <dbReference type="EMBL" id="SDH16969.1"/>
    </source>
</evidence>
<evidence type="ECO:0000313" key="4">
    <source>
        <dbReference type="Proteomes" id="UP000199623"/>
    </source>
</evidence>
<dbReference type="STRING" id="200378.SAMN05216553_11737"/>
<dbReference type="Proteomes" id="UP000199623">
    <property type="component" value="Unassembled WGS sequence"/>
</dbReference>
<protein>
    <submittedName>
        <fullName evidence="3">TIR domain-containing protein</fullName>
    </submittedName>
</protein>
<dbReference type="Gene3D" id="3.40.50.10140">
    <property type="entry name" value="Toll/interleukin-1 receptor homology (TIR) domain"/>
    <property type="match status" value="1"/>
</dbReference>
<dbReference type="SMART" id="SM00255">
    <property type="entry name" value="TIR"/>
    <property type="match status" value="1"/>
</dbReference>
<dbReference type="InterPro" id="IPR000157">
    <property type="entry name" value="TIR_dom"/>
</dbReference>
<dbReference type="SUPFAM" id="SSF52200">
    <property type="entry name" value="Toll/Interleukin receptor TIR domain"/>
    <property type="match status" value="1"/>
</dbReference>
<reference evidence="4" key="1">
    <citation type="submission" date="2016-10" db="EMBL/GenBank/DDBJ databases">
        <authorList>
            <person name="Varghese N."/>
            <person name="Submissions S."/>
        </authorList>
    </citation>
    <scope>NUCLEOTIDE SEQUENCE [LARGE SCALE GENOMIC DNA]</scope>
    <source>
        <strain evidence="4">CGMCC 4.3506</strain>
    </source>
</reference>
<gene>
    <name evidence="3" type="ORF">SAMN05216553_11737</name>
</gene>
<evidence type="ECO:0000259" key="2">
    <source>
        <dbReference type="PROSITE" id="PS50104"/>
    </source>
</evidence>
<dbReference type="EMBL" id="FNCC01000017">
    <property type="protein sequence ID" value="SDH16969.1"/>
    <property type="molecule type" value="Genomic_DNA"/>
</dbReference>
<keyword evidence="4" id="KW-1185">Reference proteome</keyword>
<proteinExistence type="predicted"/>
<evidence type="ECO:0000256" key="1">
    <source>
        <dbReference type="SAM" id="MobiDB-lite"/>
    </source>
</evidence>
<sequence>MPTFLSFIGKWSHLLFLPVSGYKYDFFISYCRHGSVQRWLLNHFLDKLRECLADQYAPTPTVYVDRSMERGVHWPSNLQDALRHSKIMIQLLTPQYYESRWCMAEQRSMRAREEMLGLASVEVSQGLIYPILYSDSDNFPPEEKERSWVNFKDVAHPDPVYQQSKKYLRFHTRVNQLAEDLVRLAKQAPPWQPDWPDVDPPQPPLMPPPQIPRF</sequence>
<dbReference type="AlphaFoldDB" id="A0A1G8A7R1"/>
<dbReference type="GO" id="GO:0007165">
    <property type="term" value="P:signal transduction"/>
    <property type="evidence" value="ECO:0007669"/>
    <property type="project" value="InterPro"/>
</dbReference>
<dbReference type="Pfam" id="PF13676">
    <property type="entry name" value="TIR_2"/>
    <property type="match status" value="1"/>
</dbReference>
<name>A0A1G8A7R1_9PSEU</name>